<dbReference type="PANTHER" id="PTHR28243">
    <property type="entry name" value="AGL049CP"/>
    <property type="match status" value="1"/>
</dbReference>
<dbReference type="Proteomes" id="UP001147746">
    <property type="component" value="Unassembled WGS sequence"/>
</dbReference>
<dbReference type="Pfam" id="PF12766">
    <property type="entry name" value="Pyridox_oxase_2"/>
    <property type="match status" value="1"/>
</dbReference>
<dbReference type="InterPro" id="IPR012349">
    <property type="entry name" value="Split_barrel_FMN-bd"/>
</dbReference>
<gene>
    <name evidence="3" type="ORF">N7476_004348</name>
</gene>
<dbReference type="GO" id="GO:0010181">
    <property type="term" value="F:FMN binding"/>
    <property type="evidence" value="ECO:0007669"/>
    <property type="project" value="InterPro"/>
</dbReference>
<accession>A0A9W9KVZ7</accession>
<feature type="domain" description="Pyridoxamine 5'-phosphate oxidase Alr4036 family FMN-binding" evidence="2">
    <location>
        <begin position="10"/>
        <end position="127"/>
    </location>
</feature>
<evidence type="ECO:0000313" key="4">
    <source>
        <dbReference type="Proteomes" id="UP001147746"/>
    </source>
</evidence>
<dbReference type="InterPro" id="IPR024624">
    <property type="entry name" value="Pyridox_Oxase_Alr4036_FMN-bd"/>
</dbReference>
<evidence type="ECO:0000313" key="3">
    <source>
        <dbReference type="EMBL" id="KAJ5321346.1"/>
    </source>
</evidence>
<name>A0A9W9KVZ7_9EURO</name>
<dbReference type="PANTHER" id="PTHR28243:SF1">
    <property type="entry name" value="PYRIDOXAMINE 5'-PHOSPHATE OXIDASE ALR4036 FAMILY FMN-BINDING DOMAIN-CONTAINING PROTEIN"/>
    <property type="match status" value="1"/>
</dbReference>
<comment type="caution">
    <text evidence="3">The sequence shown here is derived from an EMBL/GenBank/DDBJ whole genome shotgun (WGS) entry which is preliminary data.</text>
</comment>
<dbReference type="SUPFAM" id="SSF50475">
    <property type="entry name" value="FMN-binding split barrel"/>
    <property type="match status" value="1"/>
</dbReference>
<sequence length="263" mass="29823">MTLSPSTQRAPWRDILDSHLEKTPGYEFTIATVGRDIQGRFVPRVRTCGYRGFFPELELHPKGQQAMDEQVEEGGNPSVYESDMLTFTSDTRMEKLGQLEESGHATEAIFWLKDVMAQWRVKGRAYAVGNLSEDEEVEQASRKEAAKGLRVKSDANGDAAKWTWEKAVTKYFANHSPIMRGSFKAPPPGQPRSKVPDDQSLGLGQKVTDLHDPVARGNFRVVIILPEEVERLDLSNQEDPKRWKWTLVNDQSGSHWVETELWP</sequence>
<evidence type="ECO:0000259" key="2">
    <source>
        <dbReference type="Pfam" id="PF12766"/>
    </source>
</evidence>
<dbReference type="AlphaFoldDB" id="A0A9W9KVZ7"/>
<keyword evidence="4" id="KW-1185">Reference proteome</keyword>
<feature type="region of interest" description="Disordered" evidence="1">
    <location>
        <begin position="179"/>
        <end position="203"/>
    </location>
</feature>
<protein>
    <recommendedName>
        <fullName evidence="2">Pyridoxamine 5'-phosphate oxidase Alr4036 family FMN-binding domain-containing protein</fullName>
    </recommendedName>
</protein>
<proteinExistence type="predicted"/>
<dbReference type="EMBL" id="JAPZBO010000003">
    <property type="protein sequence ID" value="KAJ5321346.1"/>
    <property type="molecule type" value="Genomic_DNA"/>
</dbReference>
<reference evidence="3" key="2">
    <citation type="journal article" date="2023" name="IMA Fungus">
        <title>Comparative genomic study of the Penicillium genus elucidates a diverse pangenome and 15 lateral gene transfer events.</title>
        <authorList>
            <person name="Petersen C."/>
            <person name="Sorensen T."/>
            <person name="Nielsen M.R."/>
            <person name="Sondergaard T.E."/>
            <person name="Sorensen J.L."/>
            <person name="Fitzpatrick D.A."/>
            <person name="Frisvad J.C."/>
            <person name="Nielsen K.L."/>
        </authorList>
    </citation>
    <scope>NUCLEOTIDE SEQUENCE</scope>
    <source>
        <strain evidence="3">IBT 21472</strain>
    </source>
</reference>
<reference evidence="3" key="1">
    <citation type="submission" date="2022-12" db="EMBL/GenBank/DDBJ databases">
        <authorList>
            <person name="Petersen C."/>
        </authorList>
    </citation>
    <scope>NUCLEOTIDE SEQUENCE</scope>
    <source>
        <strain evidence="3">IBT 21472</strain>
    </source>
</reference>
<organism evidence="3 4">
    <name type="scientific">Penicillium atrosanguineum</name>
    <dbReference type="NCBI Taxonomy" id="1132637"/>
    <lineage>
        <taxon>Eukaryota</taxon>
        <taxon>Fungi</taxon>
        <taxon>Dikarya</taxon>
        <taxon>Ascomycota</taxon>
        <taxon>Pezizomycotina</taxon>
        <taxon>Eurotiomycetes</taxon>
        <taxon>Eurotiomycetidae</taxon>
        <taxon>Eurotiales</taxon>
        <taxon>Aspergillaceae</taxon>
        <taxon>Penicillium</taxon>
    </lineage>
</organism>
<dbReference type="OrthoDB" id="5394411at2759"/>
<evidence type="ECO:0000256" key="1">
    <source>
        <dbReference type="SAM" id="MobiDB-lite"/>
    </source>
</evidence>
<dbReference type="Gene3D" id="2.30.110.10">
    <property type="entry name" value="Electron Transport, Fmn-binding Protein, Chain A"/>
    <property type="match status" value="1"/>
</dbReference>